<feature type="chain" id="PRO_5043964074" evidence="1">
    <location>
        <begin position="20"/>
        <end position="551"/>
    </location>
</feature>
<feature type="signal peptide" evidence="1">
    <location>
        <begin position="1"/>
        <end position="19"/>
    </location>
</feature>
<reference evidence="3" key="1">
    <citation type="journal article" date="2013" name="Extremophiles">
        <title>Proteinivorax tanatarense gen. nov., sp. nov., an anaerobic, haloalkaliphilic, proteolytic bacterium isolated from a decaying algal bloom, and proposal of Proteinivoraceae fam. nov.</title>
        <authorList>
            <person name="Kevbrin V."/>
            <person name="Boltyanskaya Y."/>
            <person name="Zhilina T."/>
            <person name="Kolganova T."/>
            <person name="Lavrentjeva E."/>
            <person name="Kuznetsov B."/>
        </authorList>
    </citation>
    <scope>NUCLEOTIDE SEQUENCE</scope>
    <source>
        <strain evidence="3">Z-910T</strain>
    </source>
</reference>
<dbReference type="Pfam" id="PF00496">
    <property type="entry name" value="SBP_bac_5"/>
    <property type="match status" value="1"/>
</dbReference>
<dbReference type="RefSeq" id="WP_350343948.1">
    <property type="nucleotide sequence ID" value="NZ_CP158367.1"/>
</dbReference>
<feature type="domain" description="Solute-binding protein family 5" evidence="2">
    <location>
        <begin position="81"/>
        <end position="458"/>
    </location>
</feature>
<dbReference type="GO" id="GO:0042597">
    <property type="term" value="C:periplasmic space"/>
    <property type="evidence" value="ECO:0007669"/>
    <property type="project" value="UniProtKB-ARBA"/>
</dbReference>
<sequence>MCKKVGILFLATVVTLSLGLGGCSEPAENGEAARENNVLTRGIWTSPPGILHPGLYTDAYDAMAIDLIYNGMLSYDPFAEEYVPDLAEEFDISDDELTMTFTLREDLYWHDGEPVTTEDVQFTFEFIADPDYTGVRYSNVQIIEGMPDYKEGEADEITGINVIDDRNIEITLSETYAPALSDVGARQIIPKHIWGDVDIATAEEQNDILQNPVGTGPFKMDEFARDQHIRLVKFEDYHKGEPKLDGITLNVTNQETAQAQLAAGELDFMDVSEMSEDTVAFFEENGKEIDTVMSDGYQHMAINTREEAFADKRVRQGIAYALDRQSFVDDVLDGYGQVSNVPLPSFSEYMPPADSINQYERDLDKAIELFEEAGWEYNEDEETMYIDGEPAQFTLIYPSGNVPRERSATVWQQDLAEVGIEIELEMMDFDTMFSNHLDVHDFDMALTGWSLTPDPDARGIWHSEQDFEGGFNFPGFVNDRNDELLEEGTRHMLPEDRVPIYEEWGQLMNEHLPSIFLYSMEEGRAYTPDFKGHNFHSFTDYHDVHKWYLEE</sequence>
<dbReference type="Gene3D" id="3.90.76.10">
    <property type="entry name" value="Dipeptide-binding Protein, Domain 1"/>
    <property type="match status" value="1"/>
</dbReference>
<proteinExistence type="predicted"/>
<keyword evidence="1" id="KW-0732">Signal</keyword>
<dbReference type="PROSITE" id="PS51257">
    <property type="entry name" value="PROKAR_LIPOPROTEIN"/>
    <property type="match status" value="1"/>
</dbReference>
<organism evidence="3">
    <name type="scientific">Proteinivorax tanatarense</name>
    <dbReference type="NCBI Taxonomy" id="1260629"/>
    <lineage>
        <taxon>Bacteria</taxon>
        <taxon>Bacillati</taxon>
        <taxon>Bacillota</taxon>
        <taxon>Clostridia</taxon>
        <taxon>Eubacteriales</taxon>
        <taxon>Proteinivoracaceae</taxon>
        <taxon>Proteinivorax</taxon>
    </lineage>
</organism>
<dbReference type="Gene3D" id="3.40.190.10">
    <property type="entry name" value="Periplasmic binding protein-like II"/>
    <property type="match status" value="1"/>
</dbReference>
<dbReference type="InterPro" id="IPR039424">
    <property type="entry name" value="SBP_5"/>
</dbReference>
<dbReference type="InterPro" id="IPR000914">
    <property type="entry name" value="SBP_5_dom"/>
</dbReference>
<dbReference type="GO" id="GO:0043190">
    <property type="term" value="C:ATP-binding cassette (ABC) transporter complex"/>
    <property type="evidence" value="ECO:0007669"/>
    <property type="project" value="InterPro"/>
</dbReference>
<dbReference type="SUPFAM" id="SSF53850">
    <property type="entry name" value="Periplasmic binding protein-like II"/>
    <property type="match status" value="1"/>
</dbReference>
<dbReference type="CDD" id="cd08514">
    <property type="entry name" value="PBP2_AppA_like"/>
    <property type="match status" value="1"/>
</dbReference>
<evidence type="ECO:0000259" key="2">
    <source>
        <dbReference type="Pfam" id="PF00496"/>
    </source>
</evidence>
<dbReference type="PIRSF" id="PIRSF002741">
    <property type="entry name" value="MppA"/>
    <property type="match status" value="1"/>
</dbReference>
<protein>
    <submittedName>
        <fullName evidence="3">Peptide-binding protein</fullName>
    </submittedName>
</protein>
<dbReference type="PANTHER" id="PTHR30290">
    <property type="entry name" value="PERIPLASMIC BINDING COMPONENT OF ABC TRANSPORTER"/>
    <property type="match status" value="1"/>
</dbReference>
<name>A0AAU7VMJ7_9FIRM</name>
<dbReference type="EMBL" id="CP158367">
    <property type="protein sequence ID" value="XBX75203.1"/>
    <property type="molecule type" value="Genomic_DNA"/>
</dbReference>
<evidence type="ECO:0000256" key="1">
    <source>
        <dbReference type="SAM" id="SignalP"/>
    </source>
</evidence>
<gene>
    <name evidence="3" type="ORF">PRVXT_000311</name>
</gene>
<dbReference type="GO" id="GO:1904680">
    <property type="term" value="F:peptide transmembrane transporter activity"/>
    <property type="evidence" value="ECO:0007669"/>
    <property type="project" value="TreeGrafter"/>
</dbReference>
<dbReference type="InterPro" id="IPR030678">
    <property type="entry name" value="Peptide/Ni-bd"/>
</dbReference>
<evidence type="ECO:0000313" key="3">
    <source>
        <dbReference type="EMBL" id="XBX75203.1"/>
    </source>
</evidence>
<dbReference type="AlphaFoldDB" id="A0AAU7VMJ7"/>
<dbReference type="Gene3D" id="3.10.105.10">
    <property type="entry name" value="Dipeptide-binding Protein, Domain 3"/>
    <property type="match status" value="1"/>
</dbReference>
<reference evidence="3" key="2">
    <citation type="submission" date="2024-06" db="EMBL/GenBank/DDBJ databases">
        <authorList>
            <person name="Petrova K.O."/>
            <person name="Toshchakov S.V."/>
            <person name="Boltjanskaja Y.V."/>
            <person name="Kevbrin V."/>
        </authorList>
    </citation>
    <scope>NUCLEOTIDE SEQUENCE</scope>
    <source>
        <strain evidence="3">Z-910T</strain>
    </source>
</reference>
<accession>A0AAU7VMJ7</accession>
<dbReference type="GO" id="GO:0015833">
    <property type="term" value="P:peptide transport"/>
    <property type="evidence" value="ECO:0007669"/>
    <property type="project" value="TreeGrafter"/>
</dbReference>